<reference evidence="1 2" key="1">
    <citation type="submission" date="2018-10" db="EMBL/GenBank/DDBJ databases">
        <authorList>
            <consortium name="Pathogen Informatics"/>
        </authorList>
    </citation>
    <scope>NUCLEOTIDE SEQUENCE [LARGE SCALE GENOMIC DNA]</scope>
</reference>
<name>A0A0R3UCD6_MESCO</name>
<dbReference type="AlphaFoldDB" id="A0A0R3UCD6"/>
<evidence type="ECO:0000313" key="2">
    <source>
        <dbReference type="Proteomes" id="UP000267029"/>
    </source>
</evidence>
<accession>A0A0R3UCD6</accession>
<evidence type="ECO:0000313" key="3">
    <source>
        <dbReference type="WBParaSite" id="MCU_013413-RA"/>
    </source>
</evidence>
<proteinExistence type="predicted"/>
<sequence length="215" mass="23811">MAKTGSAAVDYADGGRVKPHHLHVFHLADPRTAHPFHGLTSQPRQISSQTWTASGSFVMATDTCAIAFNSPRLLHTRPFHSTPCSQRPLWVFAQSTSVIDDSDKSLLFRIQSTIGAVKGILRYDFEEEQVELIQPVHTHTHTHKLLQETQEVLVNHTGHPLSEALPANARISGNRMSVLQSSGVIHTEMWDQRQCQLELPPAVLVLLAEFSASTL</sequence>
<dbReference type="WBParaSite" id="MCU_013413-RA">
    <property type="protein sequence ID" value="MCU_013413-RA"/>
    <property type="gene ID" value="MCU_013413"/>
</dbReference>
<dbReference type="Proteomes" id="UP000267029">
    <property type="component" value="Unassembled WGS sequence"/>
</dbReference>
<evidence type="ECO:0000313" key="1">
    <source>
        <dbReference type="EMBL" id="VDD78582.1"/>
    </source>
</evidence>
<reference evidence="3" key="2">
    <citation type="submission" date="2019-11" db="UniProtKB">
        <authorList>
            <consortium name="WormBaseParasite"/>
        </authorList>
    </citation>
    <scope>IDENTIFICATION</scope>
</reference>
<organism evidence="3">
    <name type="scientific">Mesocestoides corti</name>
    <name type="common">Flatworm</name>
    <dbReference type="NCBI Taxonomy" id="53468"/>
    <lineage>
        <taxon>Eukaryota</taxon>
        <taxon>Metazoa</taxon>
        <taxon>Spiralia</taxon>
        <taxon>Lophotrochozoa</taxon>
        <taxon>Platyhelminthes</taxon>
        <taxon>Cestoda</taxon>
        <taxon>Eucestoda</taxon>
        <taxon>Cyclophyllidea</taxon>
        <taxon>Mesocestoididae</taxon>
        <taxon>Mesocestoides</taxon>
    </lineage>
</organism>
<dbReference type="EMBL" id="UXSR01001893">
    <property type="protein sequence ID" value="VDD78582.1"/>
    <property type="molecule type" value="Genomic_DNA"/>
</dbReference>
<keyword evidence="2" id="KW-1185">Reference proteome</keyword>
<protein>
    <submittedName>
        <fullName evidence="3">TFIIIC_delta domain-containing protein</fullName>
    </submittedName>
</protein>
<gene>
    <name evidence="1" type="ORF">MCOS_LOCUS4585</name>
</gene>